<dbReference type="Pfam" id="PF00400">
    <property type="entry name" value="WD40"/>
    <property type="match status" value="1"/>
</dbReference>
<dbReference type="GO" id="GO:0043291">
    <property type="term" value="C:RAVE complex"/>
    <property type="evidence" value="ECO:0000318"/>
    <property type="project" value="GO_Central"/>
</dbReference>
<dbReference type="Proteomes" id="UP000017836">
    <property type="component" value="Unassembled WGS sequence"/>
</dbReference>
<dbReference type="Gramene" id="ERN11406">
    <property type="protein sequence ID" value="ERN11406"/>
    <property type="gene ID" value="AMTR_s00022p00017150"/>
</dbReference>
<keyword evidence="4" id="KW-1185">Reference proteome</keyword>
<dbReference type="OMA" id="VICHHIC"/>
<dbReference type="eggNOG" id="KOG1064">
    <property type="taxonomic scope" value="Eukaryota"/>
</dbReference>
<proteinExistence type="predicted"/>
<dbReference type="GO" id="GO:0007035">
    <property type="term" value="P:vacuolar acidification"/>
    <property type="evidence" value="ECO:0000318"/>
    <property type="project" value="GO_Central"/>
</dbReference>
<accession>W1PUM1</accession>
<evidence type="ECO:0000313" key="4">
    <source>
        <dbReference type="Proteomes" id="UP000017836"/>
    </source>
</evidence>
<name>W1PUM1_AMBTC</name>
<evidence type="ECO:0000313" key="3">
    <source>
        <dbReference type="EMBL" id="ERN11406.1"/>
    </source>
</evidence>
<dbReference type="STRING" id="13333.W1PUM1"/>
<dbReference type="PANTHER" id="PTHR13950">
    <property type="entry name" value="RABCONNECTIN-RELATED"/>
    <property type="match status" value="1"/>
</dbReference>
<gene>
    <name evidence="3" type="ORF">AMTR_s00022p00017150</name>
</gene>
<dbReference type="Gene3D" id="2.130.10.10">
    <property type="entry name" value="YVTN repeat-like/Quinoprotein amine dehydrogenase"/>
    <property type="match status" value="2"/>
</dbReference>
<feature type="compositionally biased region" description="Low complexity" evidence="1">
    <location>
        <begin position="174"/>
        <end position="187"/>
    </location>
</feature>
<dbReference type="EMBL" id="KI392687">
    <property type="protein sequence ID" value="ERN11406.1"/>
    <property type="molecule type" value="Genomic_DNA"/>
</dbReference>
<dbReference type="InterPro" id="IPR022033">
    <property type="entry name" value="Rav1p_C"/>
</dbReference>
<sequence length="1909" mass="210386">MYGVVITTAGVARPPQNAVDWLPDFCGFSWVAYACASSSLFTIISFHTSSNSTTTTTTSSSAQFRQVIQPQKEEEIVKAVAWSPSVPCDGTMAVASCSHVHIYAPSFLKPTPPLHNDANDDHHHHLPDTHLSWRQIVVLVQSSPVEAIAWTGSGDGIIAVGIEVVMWKKKSNSDMLPSSSESSWETISKSRIEGEPSQNLVSATWSVQGPVATTAQGFQVEIPSSSKTPSATTAMRKVMLWFGDGDAHIELSHPQPVMMIQWRPTSSSKGDDGPHPLRMNVLLTCCLDGVVRLWNEIDSGRSRTDKRFRDAKPSFYVTAVIEIDRCLNGKLGIDVFVVWAKEIRGVNAACDEFLTDACLSSEEEKKAGYCEWLIGVGPGSSLCFWAIHCLDNVSPLQCPRVHLWKKQSLEASETTDIIYDSKDSVFSRSPIFLTAVISRSRSSAPPTSACLFQLLPNNSFRWSYLKDPPLSDDYSFSVQSMKEKRLSCIVHSVLNQDGHVGNIELLMLHPFIYEVELAVSLDSNGCVVFWSLPTIPNHEMGMPTLPHLAWKFLGKILSDDLPLGAKYSTLAWGPLVVDGNTLLLIGHSHGIDCFIVSVVWRKGNAANMVQHCKIHTILFPNQSINSALDRLHATHLPPTCGQGFNCHRFLLMGFRMEGFHASSWEVVLHSDDLSRSGCCACDSVSGSTPTPTANAIVHQPIFSTRKYRLSAILCSPNLFDTCNKGHQVTSVAVPCDNNLMAYLPYGSGASSHDGLCYDVSACHLASGFSNGVVKLWRITGPPELSLYDSETPFECVGMWKAHQGPVSMIALSTSGCKIATAGVGCPNNSNSVCIWDPVNIFDAGHFVLEDEINLDGVVIALNFLVIGNGRLLLGVCLQSELRVYSQRRYDGCVSAEPGETHIWFCFAYLRVPSSVHSFFWGPKATLVLVHERYFCLPSQWSFCDGYSSQNGICLKYAEFGLHQLAEEESCVYHANSDLHIIQKPPMDAATSGAGDSMLPSKFNGKTVHAYNGLFVTMTEHDLVCCKKSGMYSLLNMAEDLCGPLPVYHPKALLHCLFSGNWTCAYSALKDLVSYLSSNVISGKSYNAVPQINLSEYFQVVPSKTVCNKALQWGLGITSEASATSRKNLFQSVQSNSMVQETACLTTSFNGIMETLENSPNIPGITDVERIELLALTDLLGDVSNSSRGSTYLSLDGPGRRFWVAVRIKQLCFSHKFGWPADVEGLVAESKLMAWALQSDSQDDLCNSLLSNEPCWQEMRNLGLGFWLTSGTSLRARMEKLARLQFLKRKDPKECALLYLALNRQQVLAGLFKISKDERDKPLVGFLSRNFQEEKNKSAALKNAYVLLGRHQLELAAAFFLLGGDLSSAIAVCTKNIGDEQLALVICELVEGTNGPVQHELILNYLLPSAIEKEDNWLASMLEWRLGKYSQSILRLLHVAVDLTVEEKILDLPGTHSAFLDPDVGQYCAILVAKRCLRNSIGESSADTLARWAIIMTSSALNKCGLPVTLKYVDYTRVQLKHQGCSCLLIRRRCFLLCMVLWDSSSTTGLEGGGLTWRSPSSNLLAWFNKESGTHQFIPLLEELEKKLKTGISVLDERYSVKATDLKTMMFVFSCNNGMLFLGYHVLQCLLFPKHTHDLFNISDSVASVQLDLLLKAAEEICNGFAHCVVGYNITVSAFIPAPKLSDGCRRSSITQLNAWDFYLESLQHSLGTLRLFLKVLNSNGLLIDDITLKASDVLDHLEYCIRFASAWLRRNPEDLLMMSQPISNGLNGIPSSSEFNTAPLRVNLVVHNDSFAVDNELPVSASRPQLHNFTDARERTLKTGDSSDVLLSGEPSRCYSFGRTHSLKPIDLLPSLLSELLLNALAYTSSGLNKEFSFFIRLKLEKDLPVLALAWLQDPGSSCSGALIC</sequence>
<dbReference type="HOGENOM" id="CLU_000878_0_0_1"/>
<dbReference type="PANTHER" id="PTHR13950:SF9">
    <property type="entry name" value="RABCONNECTIN-3A"/>
    <property type="match status" value="1"/>
</dbReference>
<dbReference type="Pfam" id="PF12234">
    <property type="entry name" value="Rav1p_C"/>
    <property type="match status" value="1"/>
</dbReference>
<evidence type="ECO:0000256" key="1">
    <source>
        <dbReference type="SAM" id="MobiDB-lite"/>
    </source>
</evidence>
<dbReference type="InterPro" id="IPR036322">
    <property type="entry name" value="WD40_repeat_dom_sf"/>
</dbReference>
<organism evidence="3 4">
    <name type="scientific">Amborella trichopoda</name>
    <dbReference type="NCBI Taxonomy" id="13333"/>
    <lineage>
        <taxon>Eukaryota</taxon>
        <taxon>Viridiplantae</taxon>
        <taxon>Streptophyta</taxon>
        <taxon>Embryophyta</taxon>
        <taxon>Tracheophyta</taxon>
        <taxon>Spermatophyta</taxon>
        <taxon>Magnoliopsida</taxon>
        <taxon>Amborellales</taxon>
        <taxon>Amborellaceae</taxon>
        <taxon>Amborella</taxon>
    </lineage>
</organism>
<dbReference type="SMART" id="SM00320">
    <property type="entry name" value="WD40"/>
    <property type="match status" value="5"/>
</dbReference>
<protein>
    <recommendedName>
        <fullName evidence="2">RAVE complex protein Rav1 C-terminal domain-containing protein</fullName>
    </recommendedName>
</protein>
<reference evidence="4" key="1">
    <citation type="journal article" date="2013" name="Science">
        <title>The Amborella genome and the evolution of flowering plants.</title>
        <authorList>
            <consortium name="Amborella Genome Project"/>
        </authorList>
    </citation>
    <scope>NUCLEOTIDE SEQUENCE [LARGE SCALE GENOMIC DNA]</scope>
</reference>
<evidence type="ECO:0000259" key="2">
    <source>
        <dbReference type="Pfam" id="PF12234"/>
    </source>
</evidence>
<dbReference type="InterPro" id="IPR052208">
    <property type="entry name" value="DmX-like/RAVE_component"/>
</dbReference>
<dbReference type="SUPFAM" id="SSF50978">
    <property type="entry name" value="WD40 repeat-like"/>
    <property type="match status" value="3"/>
</dbReference>
<dbReference type="InterPro" id="IPR001680">
    <property type="entry name" value="WD40_rpt"/>
</dbReference>
<feature type="region of interest" description="Disordered" evidence="1">
    <location>
        <begin position="174"/>
        <end position="195"/>
    </location>
</feature>
<dbReference type="InterPro" id="IPR015943">
    <property type="entry name" value="WD40/YVTN_repeat-like_dom_sf"/>
</dbReference>
<feature type="domain" description="RAVE complex protein Rav1 C-terminal" evidence="2">
    <location>
        <begin position="838"/>
        <end position="1446"/>
    </location>
</feature>